<dbReference type="InterPro" id="IPR036909">
    <property type="entry name" value="Cyt_c-like_dom_sf"/>
</dbReference>
<dbReference type="InterPro" id="IPR022655">
    <property type="entry name" value="DUF1553"/>
</dbReference>
<dbReference type="SUPFAM" id="SSF46626">
    <property type="entry name" value="Cytochrome c"/>
    <property type="match status" value="1"/>
</dbReference>
<feature type="domain" description="DUF1553" evidence="3">
    <location>
        <begin position="740"/>
        <end position="993"/>
    </location>
</feature>
<gene>
    <name evidence="5" type="ORF">Pan14r_42650</name>
</gene>
<organism evidence="5 6">
    <name type="scientific">Crateriforma conspicua</name>
    <dbReference type="NCBI Taxonomy" id="2527996"/>
    <lineage>
        <taxon>Bacteria</taxon>
        <taxon>Pseudomonadati</taxon>
        <taxon>Planctomycetota</taxon>
        <taxon>Planctomycetia</taxon>
        <taxon>Planctomycetales</taxon>
        <taxon>Planctomycetaceae</taxon>
        <taxon>Crateriforma</taxon>
    </lineage>
</organism>
<dbReference type="AlphaFoldDB" id="A0A5C5YAJ2"/>
<dbReference type="Pfam" id="PF07587">
    <property type="entry name" value="PSD1"/>
    <property type="match status" value="1"/>
</dbReference>
<accession>A0A5C5YAJ2</accession>
<dbReference type="Pfam" id="PF07583">
    <property type="entry name" value="PSCyt2"/>
    <property type="match status" value="1"/>
</dbReference>
<dbReference type="PANTHER" id="PTHR35889:SF3">
    <property type="entry name" value="F-BOX DOMAIN-CONTAINING PROTEIN"/>
    <property type="match status" value="1"/>
</dbReference>
<evidence type="ECO:0000259" key="2">
    <source>
        <dbReference type="Pfam" id="PF07583"/>
    </source>
</evidence>
<dbReference type="Proteomes" id="UP000317238">
    <property type="component" value="Unassembled WGS sequence"/>
</dbReference>
<dbReference type="GO" id="GO:0009055">
    <property type="term" value="F:electron transfer activity"/>
    <property type="evidence" value="ECO:0007669"/>
    <property type="project" value="InterPro"/>
</dbReference>
<dbReference type="GO" id="GO:0020037">
    <property type="term" value="F:heme binding"/>
    <property type="evidence" value="ECO:0007669"/>
    <property type="project" value="InterPro"/>
</dbReference>
<evidence type="ECO:0000313" key="5">
    <source>
        <dbReference type="EMBL" id="TWT71948.1"/>
    </source>
</evidence>
<dbReference type="OrthoDB" id="127107at2"/>
<proteinExistence type="predicted"/>
<dbReference type="EMBL" id="SJPL01000001">
    <property type="protein sequence ID" value="TWT71948.1"/>
    <property type="molecule type" value="Genomic_DNA"/>
</dbReference>
<feature type="domain" description="Cytochrome C Planctomycete-type" evidence="4">
    <location>
        <begin position="87"/>
        <end position="146"/>
    </location>
</feature>
<evidence type="ECO:0000259" key="3">
    <source>
        <dbReference type="Pfam" id="PF07587"/>
    </source>
</evidence>
<evidence type="ECO:0000313" key="6">
    <source>
        <dbReference type="Proteomes" id="UP000317238"/>
    </source>
</evidence>
<name>A0A5C5YAJ2_9PLAN</name>
<evidence type="ECO:0000259" key="4">
    <source>
        <dbReference type="Pfam" id="PF07635"/>
    </source>
</evidence>
<dbReference type="Gene3D" id="1.10.760.10">
    <property type="entry name" value="Cytochrome c-like domain"/>
    <property type="match status" value="1"/>
</dbReference>
<reference evidence="5 6" key="1">
    <citation type="submission" date="2019-02" db="EMBL/GenBank/DDBJ databases">
        <title>Deep-cultivation of Planctomycetes and their phenomic and genomic characterization uncovers novel biology.</title>
        <authorList>
            <person name="Wiegand S."/>
            <person name="Jogler M."/>
            <person name="Boedeker C."/>
            <person name="Pinto D."/>
            <person name="Vollmers J."/>
            <person name="Rivas-Marin E."/>
            <person name="Kohn T."/>
            <person name="Peeters S.H."/>
            <person name="Heuer A."/>
            <person name="Rast P."/>
            <person name="Oberbeckmann S."/>
            <person name="Bunk B."/>
            <person name="Jeske O."/>
            <person name="Meyerdierks A."/>
            <person name="Storesund J.E."/>
            <person name="Kallscheuer N."/>
            <person name="Luecker S."/>
            <person name="Lage O.M."/>
            <person name="Pohl T."/>
            <person name="Merkel B.J."/>
            <person name="Hornburger P."/>
            <person name="Mueller R.-W."/>
            <person name="Bruemmer F."/>
            <person name="Labrenz M."/>
            <person name="Spormann A.M."/>
            <person name="Op Den Camp H."/>
            <person name="Overmann J."/>
            <person name="Amann R."/>
            <person name="Jetten M.S.M."/>
            <person name="Mascher T."/>
            <person name="Medema M.H."/>
            <person name="Devos D.P."/>
            <person name="Kaster A.-K."/>
            <person name="Ovreas L."/>
            <person name="Rohde M."/>
            <person name="Galperin M.Y."/>
            <person name="Jogler C."/>
        </authorList>
    </citation>
    <scope>NUCLEOTIDE SEQUENCE [LARGE SCALE GENOMIC DNA]</scope>
    <source>
        <strain evidence="5 6">Pan14r</strain>
    </source>
</reference>
<feature type="domain" description="DUF1549" evidence="2">
    <location>
        <begin position="195"/>
        <end position="400"/>
    </location>
</feature>
<dbReference type="InterPro" id="IPR011429">
    <property type="entry name" value="Cyt_c_Planctomycete-type"/>
</dbReference>
<dbReference type="InterPro" id="IPR011444">
    <property type="entry name" value="DUF1549"/>
</dbReference>
<evidence type="ECO:0000256" key="1">
    <source>
        <dbReference type="SAM" id="MobiDB-lite"/>
    </source>
</evidence>
<dbReference type="Pfam" id="PF07635">
    <property type="entry name" value="PSCyt1"/>
    <property type="match status" value="1"/>
</dbReference>
<comment type="caution">
    <text evidence="5">The sequence shown here is derived from an EMBL/GenBank/DDBJ whole genome shotgun (WGS) entry which is preliminary data.</text>
</comment>
<dbReference type="PANTHER" id="PTHR35889">
    <property type="entry name" value="CYCLOINULO-OLIGOSACCHARIDE FRUCTANOTRANSFERASE-RELATED"/>
    <property type="match status" value="1"/>
</dbReference>
<feature type="region of interest" description="Disordered" evidence="1">
    <location>
        <begin position="713"/>
        <end position="738"/>
    </location>
</feature>
<keyword evidence="6" id="KW-1185">Reference proteome</keyword>
<protein>
    <submittedName>
        <fullName evidence="5">Planctomycete cytochrome C</fullName>
    </submittedName>
</protein>
<sequence>MQTFCQARYDGLSSSHPADPPCFNPFMIRSFPSRSRLAIRPNPLGGLLAVLFATVTTPNSITVRAESPDNRPVDFAQEIRPLLSNRCFACHGPDEAERAAGLRLDTAESHEDLGGYAAIVPGAPDDSELMLRITSDDPDMVMPPTEKGSPLSEEEITLLRRWIEAGATYDRHWSYTPPRPAPVPEIADDDWSADPIDRFALQKMQQHNRRPSPRASRRTLARRVALDLTGIPPTWDQSERFVRDDRPDAYSRYVDRLLASPEFGERWARLWLDLARYADSAGYADDPPRQIWAYRDYVIDSLNASKPFDQFTIEQIAGDLLPDADTSQLIATAFHRNTMTNNEGGTNDEEFRNVAVVDRTNTTFAVWMGTTMACAQCHTHKFDPITQEEYFRIFAFFNNSADQDRKNESPTIEIITPQQRQQRVDLKQEIESLQKRLRQPSTEIDTDFTRWLNEHRSAPRWQTLTPIAAESESRSLEIRDDGTVRANGQKADKDRYRIQVSLDQQNAPAEFDHLRLRVHPKQTANFVLTSLEIRTSTGEAVAIQKVASDYHQDGFAPEGILNSEKPNEHGWAIAGQTGREHDLTVRLSRTLTPADGPLELVLTQRSKHKRHLLDHFSIRATASDDAMRWAELPIDVRQKLLIKDANRSDEQTKRLREHHRGITRVLRPTRQRLAQAEKELAAIRPQTTVPVMKDLPADKQRLTHIQIRGNYQSKGDVVTPGTPAALHPLKPQSSKPTPDRMDLARWLVAPENPLTARVIANRHWETLFGIGIVSTSEEFGSQGEMPSHPELLDHLANELTTGGWDLKRLLRQIVTSETYRQSSTVDAALAATDPDNRLLNRGPRHRIPAEMIRDQALAAAGLLSHKMHGPPVRPPQPELGLKAAFGNDTDWTTSTGEDRYRRGLYTMWRRSNPYPSMAVFDAPSREVCTVRRDRTNTPLQALVTLNDPVYVEAARGLAFRLITRHDSDLQRVTWAFRHSLARSPTEAEAQRLIGFVHRMRQHYTDHPDQARQLTRPEHLPPPMAGSSVANDEMAIADQAAWTVACNVVLNLDEVLMKR</sequence>